<dbReference type="KEGG" id="snk:CP967_12065"/>
<dbReference type="RefSeq" id="WP_150487981.1">
    <property type="nucleotide sequence ID" value="NZ_BMUV01000001.1"/>
</dbReference>
<gene>
    <name evidence="1" type="ORF">CP967_12065</name>
</gene>
<evidence type="ECO:0000313" key="1">
    <source>
        <dbReference type="EMBL" id="QEU72632.1"/>
    </source>
</evidence>
<name>A0A5J6F8P0_9ACTN</name>
<dbReference type="OrthoDB" id="3577809at2"/>
<sequence>MLRKLSGDPECRNGTCPTLWGTEDAGDYVVQGYVITDPERLAQLDLPEGETAVVVPAAVLEEYFRARR</sequence>
<accession>A0A5J6F8P0</accession>
<dbReference type="Proteomes" id="UP000326178">
    <property type="component" value="Chromosome"/>
</dbReference>
<keyword evidence="2" id="KW-1185">Reference proteome</keyword>
<dbReference type="EMBL" id="CP023702">
    <property type="protein sequence ID" value="QEU72632.1"/>
    <property type="molecule type" value="Genomic_DNA"/>
</dbReference>
<protein>
    <submittedName>
        <fullName evidence="1">Uncharacterized protein</fullName>
    </submittedName>
</protein>
<reference evidence="1 2" key="1">
    <citation type="submission" date="2017-09" db="EMBL/GenBank/DDBJ databases">
        <authorList>
            <person name="Lee N."/>
            <person name="Cho B.-K."/>
        </authorList>
    </citation>
    <scope>NUCLEOTIDE SEQUENCE [LARGE SCALE GENOMIC DNA]</scope>
    <source>
        <strain evidence="1 2">ATCC 12769</strain>
    </source>
</reference>
<evidence type="ECO:0000313" key="2">
    <source>
        <dbReference type="Proteomes" id="UP000326178"/>
    </source>
</evidence>
<dbReference type="AlphaFoldDB" id="A0A5J6F8P0"/>
<organism evidence="1 2">
    <name type="scientific">Streptomyces nitrosporeus</name>
    <dbReference type="NCBI Taxonomy" id="28894"/>
    <lineage>
        <taxon>Bacteria</taxon>
        <taxon>Bacillati</taxon>
        <taxon>Actinomycetota</taxon>
        <taxon>Actinomycetes</taxon>
        <taxon>Kitasatosporales</taxon>
        <taxon>Streptomycetaceae</taxon>
        <taxon>Streptomyces</taxon>
    </lineage>
</organism>
<proteinExistence type="predicted"/>